<feature type="region of interest" description="Disordered" evidence="1">
    <location>
        <begin position="19"/>
        <end position="41"/>
    </location>
</feature>
<accession>A0A9D4I6L4</accession>
<dbReference type="EMBL" id="JAIWYP010000010">
    <property type="protein sequence ID" value="KAH3749228.1"/>
    <property type="molecule type" value="Genomic_DNA"/>
</dbReference>
<evidence type="ECO:0000256" key="1">
    <source>
        <dbReference type="SAM" id="MobiDB-lite"/>
    </source>
</evidence>
<organism evidence="2 3">
    <name type="scientific">Dreissena polymorpha</name>
    <name type="common">Zebra mussel</name>
    <name type="synonym">Mytilus polymorpha</name>
    <dbReference type="NCBI Taxonomy" id="45954"/>
    <lineage>
        <taxon>Eukaryota</taxon>
        <taxon>Metazoa</taxon>
        <taxon>Spiralia</taxon>
        <taxon>Lophotrochozoa</taxon>
        <taxon>Mollusca</taxon>
        <taxon>Bivalvia</taxon>
        <taxon>Autobranchia</taxon>
        <taxon>Heteroconchia</taxon>
        <taxon>Euheterodonta</taxon>
        <taxon>Imparidentia</taxon>
        <taxon>Neoheterodontei</taxon>
        <taxon>Myida</taxon>
        <taxon>Dreissenoidea</taxon>
        <taxon>Dreissenidae</taxon>
        <taxon>Dreissena</taxon>
    </lineage>
</organism>
<reference evidence="2" key="1">
    <citation type="journal article" date="2019" name="bioRxiv">
        <title>The Genome of the Zebra Mussel, Dreissena polymorpha: A Resource for Invasive Species Research.</title>
        <authorList>
            <person name="McCartney M.A."/>
            <person name="Auch B."/>
            <person name="Kono T."/>
            <person name="Mallez S."/>
            <person name="Zhang Y."/>
            <person name="Obille A."/>
            <person name="Becker A."/>
            <person name="Abrahante J.E."/>
            <person name="Garbe J."/>
            <person name="Badalamenti J.P."/>
            <person name="Herman A."/>
            <person name="Mangelson H."/>
            <person name="Liachko I."/>
            <person name="Sullivan S."/>
            <person name="Sone E.D."/>
            <person name="Koren S."/>
            <person name="Silverstein K.A.T."/>
            <person name="Beckman K.B."/>
            <person name="Gohl D.M."/>
        </authorList>
    </citation>
    <scope>NUCLEOTIDE SEQUENCE</scope>
    <source>
        <strain evidence="2">Duluth1</strain>
        <tissue evidence="2">Whole animal</tissue>
    </source>
</reference>
<comment type="caution">
    <text evidence="2">The sequence shown here is derived from an EMBL/GenBank/DDBJ whole genome shotgun (WGS) entry which is preliminary data.</text>
</comment>
<gene>
    <name evidence="2" type="ORF">DPMN_183721</name>
</gene>
<dbReference type="AlphaFoldDB" id="A0A9D4I6L4"/>
<name>A0A9D4I6L4_DREPO</name>
<sequence>MKIRHEMWPLECLQTKCGRRTDGRRTKTGHKSSPEQSVADKQCIPDKPFHDNWTTNVTSRVKKTSPWRPYLGKNVSSRQFTCFHYIHKEKTAPPPGGHVFPLITTIFKLVRDIYIVNVLTDFRDN</sequence>
<protein>
    <submittedName>
        <fullName evidence="2">Uncharacterized protein</fullName>
    </submittedName>
</protein>
<proteinExistence type="predicted"/>
<dbReference type="Proteomes" id="UP000828390">
    <property type="component" value="Unassembled WGS sequence"/>
</dbReference>
<evidence type="ECO:0000313" key="3">
    <source>
        <dbReference type="Proteomes" id="UP000828390"/>
    </source>
</evidence>
<reference evidence="2" key="2">
    <citation type="submission" date="2020-11" db="EMBL/GenBank/DDBJ databases">
        <authorList>
            <person name="McCartney M.A."/>
            <person name="Auch B."/>
            <person name="Kono T."/>
            <person name="Mallez S."/>
            <person name="Becker A."/>
            <person name="Gohl D.M."/>
            <person name="Silverstein K.A.T."/>
            <person name="Koren S."/>
            <person name="Bechman K.B."/>
            <person name="Herman A."/>
            <person name="Abrahante J.E."/>
            <person name="Garbe J."/>
        </authorList>
    </citation>
    <scope>NUCLEOTIDE SEQUENCE</scope>
    <source>
        <strain evidence="2">Duluth1</strain>
        <tissue evidence="2">Whole animal</tissue>
    </source>
</reference>
<keyword evidence="3" id="KW-1185">Reference proteome</keyword>
<evidence type="ECO:0000313" key="2">
    <source>
        <dbReference type="EMBL" id="KAH3749228.1"/>
    </source>
</evidence>